<protein>
    <submittedName>
        <fullName evidence="1">CapZD</fullName>
    </submittedName>
</protein>
<accession>H6T653</accession>
<dbReference type="EMBL" id="HQ437689">
    <property type="protein sequence ID" value="AEQ62084.1"/>
    <property type="molecule type" value="Genomic_DNA"/>
</dbReference>
<gene>
    <name evidence="1" type="primary">capZD</name>
</gene>
<name>H6T653_NEIME</name>
<organism evidence="1">
    <name type="scientific">Neisseria meningitidis</name>
    <dbReference type="NCBI Taxonomy" id="487"/>
    <lineage>
        <taxon>Bacteria</taxon>
        <taxon>Pseudomonadati</taxon>
        <taxon>Pseudomonadota</taxon>
        <taxon>Betaproteobacteria</taxon>
        <taxon>Neisseriales</taxon>
        <taxon>Neisseriaceae</taxon>
        <taxon>Neisseria</taxon>
    </lineage>
</organism>
<evidence type="ECO:0000313" key="1">
    <source>
        <dbReference type="EMBL" id="AEQ62084.1"/>
    </source>
</evidence>
<proteinExistence type="predicted"/>
<sequence>MQAQHKIMTPNALIIPENWPIRRINAREEKFIDSTYAQKYDNTSIFYDVFQAGNKVYLIGPPLLNLAPVIDNCQAIDPQGQAIKLTLQTKLLERGQLSWIDLTPELQKKGLVSLQFDLANLLPSVQNDTCLKVEIGADLNPDFAGSKALMTLQLNNKLEWIHDWAKYYQVIHDVDTVFVYDNKSSHYSKEEILQSLTKVEGLKNIIIVAWDYKYGPQGKPWTGPNTPWGSDFCQIGALQHMRFRFSLQSKGFINADIDELITPLTEINLFEALEQSPQGVIGVEGNTIEGHKSNFNQESAGIPHFYHFWERKTSISGSTRKWIGAPYKWQDENIQTTAHWVRGISYQADPRFSIGHFCSINDCWKIKSRAESFTDTKEALRSDLSLVAALYRAFPQAFSPEVLATELRQAESLILAKKENGIDFQQGLRSGLTLITERHIPWVKNWVWNNNVLVFETTTPFGQVAFDVVNAQDYIHLNISVRDINQFKVFAEKMLAKDYQLKILSNNKDFSIGRKSKKDFKSFEDAARYFGRLILEWYHIL</sequence>
<reference evidence="1" key="1">
    <citation type="journal article" date="2012" name="J. Clin. Microbiol.">
        <title>Development of a Multiplex PCR Assay for Detection and Genogrouping of Neisseria meningitidis.</title>
        <authorList>
            <person name="Zhu H."/>
            <person name="Wang Q."/>
            <person name="Wen L."/>
            <person name="Xu J."/>
            <person name="Shao Z."/>
            <person name="Chen M."/>
            <person name="Chen M."/>
            <person name="Reeves P.R."/>
            <person name="Cao B."/>
            <person name="Wang L."/>
        </authorList>
    </citation>
    <scope>NUCLEOTIDE SEQUENCE</scope>
    <source>
        <strain evidence="1">ATCC 35562</strain>
    </source>
</reference>
<dbReference type="AlphaFoldDB" id="H6T653"/>